<dbReference type="Pfam" id="PF01008">
    <property type="entry name" value="IF-2B"/>
    <property type="match status" value="1"/>
</dbReference>
<comment type="caution">
    <text evidence="2">The sequence shown here is derived from an EMBL/GenBank/DDBJ whole genome shotgun (WGS) entry which is preliminary data.</text>
</comment>
<dbReference type="Gene3D" id="1.20.120.420">
    <property type="entry name" value="translation initiation factor eif-2b, domain 1"/>
    <property type="match status" value="1"/>
</dbReference>
<name>A0A644X6U4_9ZZZZ</name>
<dbReference type="InterPro" id="IPR011559">
    <property type="entry name" value="Initiation_fac_2B_a/b/d"/>
</dbReference>
<dbReference type="NCBIfam" id="NF004326">
    <property type="entry name" value="PRK05720.1"/>
    <property type="match status" value="1"/>
</dbReference>
<dbReference type="EC" id="5.3.1.23" evidence="2"/>
<evidence type="ECO:0000256" key="1">
    <source>
        <dbReference type="ARBA" id="ARBA00023235"/>
    </source>
</evidence>
<dbReference type="InterPro" id="IPR037171">
    <property type="entry name" value="NagB/RpiA_transferase-like"/>
</dbReference>
<dbReference type="InterPro" id="IPR027363">
    <property type="entry name" value="M1Pi_N"/>
</dbReference>
<dbReference type="InterPro" id="IPR005251">
    <property type="entry name" value="IF-M1Pi"/>
</dbReference>
<dbReference type="InterPro" id="IPR000649">
    <property type="entry name" value="IF-2B-related"/>
</dbReference>
<dbReference type="NCBIfam" id="TIGR00512">
    <property type="entry name" value="salvage_mtnA"/>
    <property type="match status" value="1"/>
</dbReference>
<dbReference type="EMBL" id="VSSQ01001892">
    <property type="protein sequence ID" value="MPM11880.1"/>
    <property type="molecule type" value="Genomic_DNA"/>
</dbReference>
<keyword evidence="1 2" id="KW-0413">Isomerase</keyword>
<dbReference type="AlphaFoldDB" id="A0A644X6U4"/>
<reference evidence="2" key="1">
    <citation type="submission" date="2019-08" db="EMBL/GenBank/DDBJ databases">
        <authorList>
            <person name="Kucharzyk K."/>
            <person name="Murdoch R.W."/>
            <person name="Higgins S."/>
            <person name="Loffler F."/>
        </authorList>
    </citation>
    <scope>NUCLEOTIDE SEQUENCE</scope>
</reference>
<dbReference type="PANTHER" id="PTHR43475:SF1">
    <property type="entry name" value="METHYLTHIORIBOSE-1-PHOSPHATE ISOMERASE"/>
    <property type="match status" value="1"/>
</dbReference>
<evidence type="ECO:0000313" key="2">
    <source>
        <dbReference type="EMBL" id="MPM11880.1"/>
    </source>
</evidence>
<sequence>MVPPVLYWKNNRLYILDQRVLPGAVMFLECATADDVAVAIETLAVRGAPAIGIAAAFGVAMASKEGRKAVFDASKRLVRTRPTAVNLFWALRRMEERMVSLPDDGLFENLLAEAGMILADDLECNRAMGSAGAELLPPACTVIIHCNAGALATGGHGTALGVIRSAREAGKDVKVFSCETRPVLQGARLTVWELLEDGFDVTLICDNMAGSLMKKGGIDAVIVGADRIASNGDTANKIGTYPLAVLARHHGIPFYVAAPLSTIDPGLPSGRDIPIEERKAEEVKRLPGGGMLPDDYTVWNPAFDVTDGDLISAIITEKGVLRQPYGPAIRALFPKED</sequence>
<dbReference type="InterPro" id="IPR042529">
    <property type="entry name" value="IF_2B-like_C"/>
</dbReference>
<protein>
    <submittedName>
        <fullName evidence="2">Methylthioribose-1-phosphate isomerase</fullName>
        <ecNumber evidence="2">5.3.1.23</ecNumber>
    </submittedName>
</protein>
<dbReference type="GO" id="GO:0046523">
    <property type="term" value="F:S-methyl-5-thioribose-1-phosphate isomerase activity"/>
    <property type="evidence" value="ECO:0007669"/>
    <property type="project" value="UniProtKB-EC"/>
</dbReference>
<dbReference type="PANTHER" id="PTHR43475">
    <property type="entry name" value="METHYLTHIORIBOSE-1-PHOSPHATE ISOMERASE"/>
    <property type="match status" value="1"/>
</dbReference>
<dbReference type="Gene3D" id="3.40.50.10470">
    <property type="entry name" value="Translation initiation factor eif-2b, domain 2"/>
    <property type="match status" value="1"/>
</dbReference>
<dbReference type="GO" id="GO:0019509">
    <property type="term" value="P:L-methionine salvage from methylthioadenosine"/>
    <property type="evidence" value="ECO:0007669"/>
    <property type="project" value="TreeGrafter"/>
</dbReference>
<dbReference type="FunFam" id="3.40.50.10470:FF:000006">
    <property type="entry name" value="Methylthioribose-1-phosphate isomerase"/>
    <property type="match status" value="1"/>
</dbReference>
<organism evidence="2">
    <name type="scientific">bioreactor metagenome</name>
    <dbReference type="NCBI Taxonomy" id="1076179"/>
    <lineage>
        <taxon>unclassified sequences</taxon>
        <taxon>metagenomes</taxon>
        <taxon>ecological metagenomes</taxon>
    </lineage>
</organism>
<gene>
    <name evidence="2" type="primary">mtnA_15</name>
    <name evidence="2" type="ORF">SDC9_58231</name>
</gene>
<proteinExistence type="inferred from homology"/>
<accession>A0A644X6U4</accession>
<dbReference type="FunFam" id="1.20.120.420:FF:000003">
    <property type="entry name" value="Methylthioribose-1-phosphate isomerase"/>
    <property type="match status" value="1"/>
</dbReference>
<dbReference type="HAMAP" id="MF_01678">
    <property type="entry name" value="Salvage_MtnA"/>
    <property type="match status" value="1"/>
</dbReference>
<dbReference type="NCBIfam" id="TIGR00524">
    <property type="entry name" value="eIF-2B_rel"/>
    <property type="match status" value="1"/>
</dbReference>
<dbReference type="SUPFAM" id="SSF100950">
    <property type="entry name" value="NagB/RpiA/CoA transferase-like"/>
    <property type="match status" value="1"/>
</dbReference>